<reference evidence="2 3" key="1">
    <citation type="submission" date="2021-01" db="EMBL/GenBank/DDBJ databases">
        <title>Genomic Encyclopedia of Type Strains, Phase IV (KMG-IV): sequencing the most valuable type-strain genomes for metagenomic binning, comparative biology and taxonomic classification.</title>
        <authorList>
            <person name="Goeker M."/>
        </authorList>
    </citation>
    <scope>NUCLEOTIDE SEQUENCE [LARGE SCALE GENOMIC DNA]</scope>
    <source>
        <strain evidence="2 3">DSM 104297</strain>
    </source>
</reference>
<evidence type="ECO:0000259" key="1">
    <source>
        <dbReference type="Pfam" id="PF12146"/>
    </source>
</evidence>
<dbReference type="InterPro" id="IPR051044">
    <property type="entry name" value="MAG_DAG_Lipase"/>
</dbReference>
<keyword evidence="3" id="KW-1185">Reference proteome</keyword>
<dbReference type="EMBL" id="JAFBFC010000004">
    <property type="protein sequence ID" value="MBM7703624.1"/>
    <property type="molecule type" value="Genomic_DNA"/>
</dbReference>
<sequence>MESYKVIDGAESFFIRGNEVGVLVSHGFIGTPQSMKYVGEELAKKGYTVYGLRLKGHGTHYEDLEQATYEDWKQDFLNAYNHLKESCKYIFIVGQSMGGTLTLRTASEVKDIEGIMLINPAISVIPSMESYRQRFEPRYVPEGKPDIKENNVHEITYEQAPLKSIQQLLSLMDETKIRLSRVSCPTLLLTSTIDNVVPPENSTYILNHVRAGHKRQVFLENSYHVASMDYDKDKIVTECITFITQELAKRSCLRAQ</sequence>
<dbReference type="PIRSF" id="PIRSF017388">
    <property type="entry name" value="Esterase_lipase"/>
    <property type="match status" value="1"/>
</dbReference>
<evidence type="ECO:0000313" key="2">
    <source>
        <dbReference type="EMBL" id="MBM7703624.1"/>
    </source>
</evidence>
<name>A0ABS2QYT0_9BACI</name>
<dbReference type="InterPro" id="IPR012354">
    <property type="entry name" value="Esterase_lipase"/>
</dbReference>
<dbReference type="Proteomes" id="UP000809829">
    <property type="component" value="Unassembled WGS sequence"/>
</dbReference>
<gene>
    <name evidence="2" type="ORF">JOC83_002473</name>
</gene>
<dbReference type="SUPFAM" id="SSF53474">
    <property type="entry name" value="alpha/beta-Hydrolases"/>
    <property type="match status" value="1"/>
</dbReference>
<dbReference type="RefSeq" id="WP_205187588.1">
    <property type="nucleotide sequence ID" value="NZ_JAFBFC010000004.1"/>
</dbReference>
<dbReference type="GO" id="GO:0106435">
    <property type="term" value="F:carboxylesterase activity"/>
    <property type="evidence" value="ECO:0007669"/>
    <property type="project" value="UniProtKB-EC"/>
</dbReference>
<comment type="caution">
    <text evidence="2">The sequence shown here is derived from an EMBL/GenBank/DDBJ whole genome shotgun (WGS) entry which is preliminary data.</text>
</comment>
<dbReference type="InterPro" id="IPR022742">
    <property type="entry name" value="Hydrolase_4"/>
</dbReference>
<dbReference type="EC" id="3.1.1.1" evidence="2"/>
<proteinExistence type="predicted"/>
<protein>
    <submittedName>
        <fullName evidence="2">Carboxylesterase</fullName>
        <ecNumber evidence="2">3.1.1.1</ecNumber>
    </submittedName>
</protein>
<accession>A0ABS2QYT0</accession>
<organism evidence="2 3">
    <name type="scientific">Priestia iocasae</name>
    <dbReference type="NCBI Taxonomy" id="2291674"/>
    <lineage>
        <taxon>Bacteria</taxon>
        <taxon>Bacillati</taxon>
        <taxon>Bacillota</taxon>
        <taxon>Bacilli</taxon>
        <taxon>Bacillales</taxon>
        <taxon>Bacillaceae</taxon>
        <taxon>Priestia</taxon>
    </lineage>
</organism>
<keyword evidence="2" id="KW-0378">Hydrolase</keyword>
<dbReference type="Gene3D" id="3.40.50.1820">
    <property type="entry name" value="alpha/beta hydrolase"/>
    <property type="match status" value="1"/>
</dbReference>
<dbReference type="Pfam" id="PF12146">
    <property type="entry name" value="Hydrolase_4"/>
    <property type="match status" value="1"/>
</dbReference>
<evidence type="ECO:0000313" key="3">
    <source>
        <dbReference type="Proteomes" id="UP000809829"/>
    </source>
</evidence>
<dbReference type="InterPro" id="IPR029058">
    <property type="entry name" value="AB_hydrolase_fold"/>
</dbReference>
<feature type="domain" description="Serine aminopeptidase S33" evidence="1">
    <location>
        <begin position="22"/>
        <end position="226"/>
    </location>
</feature>
<dbReference type="PANTHER" id="PTHR11614">
    <property type="entry name" value="PHOSPHOLIPASE-RELATED"/>
    <property type="match status" value="1"/>
</dbReference>